<reference evidence="10" key="1">
    <citation type="submission" date="2009-12" db="EMBL/GenBank/DDBJ databases">
        <title>Complete sequence of Treponema azotonutricium strain ZAS-9.</title>
        <authorList>
            <person name="Tetu S.G."/>
            <person name="Matson E."/>
            <person name="Ren Q."/>
            <person name="Seshadri R."/>
            <person name="Elbourne L."/>
            <person name="Hassan K.A."/>
            <person name="Durkin A."/>
            <person name="Radune D."/>
            <person name="Mohamoud Y."/>
            <person name="Shay R."/>
            <person name="Jin S."/>
            <person name="Zhang X."/>
            <person name="Lucey K."/>
            <person name="Ballor N.R."/>
            <person name="Ottesen E."/>
            <person name="Rosenthal R."/>
            <person name="Allen A."/>
            <person name="Leadbetter J.R."/>
            <person name="Paulsen I.T."/>
        </authorList>
    </citation>
    <scope>NUCLEOTIDE SEQUENCE [LARGE SCALE GENOMIC DNA]</scope>
    <source>
        <strain evidence="10">ATCC BAA-888 / DSM 13862 / ZAS-9</strain>
    </source>
</reference>
<evidence type="ECO:0000256" key="6">
    <source>
        <dbReference type="ARBA" id="ARBA00023136"/>
    </source>
</evidence>
<dbReference type="CDD" id="cd06261">
    <property type="entry name" value="TM_PBP2"/>
    <property type="match status" value="1"/>
</dbReference>
<dbReference type="InterPro" id="IPR000515">
    <property type="entry name" value="MetI-like"/>
</dbReference>
<dbReference type="PROSITE" id="PS50928">
    <property type="entry name" value="ABC_TM1"/>
    <property type="match status" value="1"/>
</dbReference>
<feature type="transmembrane region" description="Helical" evidence="7">
    <location>
        <begin position="102"/>
        <end position="126"/>
    </location>
</feature>
<name>F5YET0_LEAAZ</name>
<comment type="subcellular location">
    <subcellularLocation>
        <location evidence="1 7">Cell membrane</location>
        <topology evidence="1 7">Multi-pass membrane protein</topology>
    </subcellularLocation>
</comment>
<dbReference type="InterPro" id="IPR035906">
    <property type="entry name" value="MetI-like_sf"/>
</dbReference>
<evidence type="ECO:0000256" key="5">
    <source>
        <dbReference type="ARBA" id="ARBA00022989"/>
    </source>
</evidence>
<accession>F5YET0</accession>
<feature type="transmembrane region" description="Helical" evidence="7">
    <location>
        <begin position="292"/>
        <end position="313"/>
    </location>
</feature>
<keyword evidence="10" id="KW-1185">Reference proteome</keyword>
<evidence type="ECO:0000256" key="2">
    <source>
        <dbReference type="ARBA" id="ARBA00022448"/>
    </source>
</evidence>
<dbReference type="PANTHER" id="PTHR43227">
    <property type="entry name" value="BLL4140 PROTEIN"/>
    <property type="match status" value="1"/>
</dbReference>
<comment type="similarity">
    <text evidence="7">Belongs to the binding-protein-dependent transport system permease family.</text>
</comment>
<protein>
    <submittedName>
        <fullName evidence="9">Protein LplB</fullName>
    </submittedName>
</protein>
<dbReference type="EMBL" id="CP001841">
    <property type="protein sequence ID" value="AEF82530.1"/>
    <property type="molecule type" value="Genomic_DNA"/>
</dbReference>
<dbReference type="Proteomes" id="UP000009222">
    <property type="component" value="Chromosome"/>
</dbReference>
<evidence type="ECO:0000256" key="7">
    <source>
        <dbReference type="RuleBase" id="RU363032"/>
    </source>
</evidence>
<dbReference type="GO" id="GO:0005886">
    <property type="term" value="C:plasma membrane"/>
    <property type="evidence" value="ECO:0007669"/>
    <property type="project" value="UniProtKB-SubCell"/>
</dbReference>
<dbReference type="KEGG" id="taz:TREAZ_0198"/>
<gene>
    <name evidence="9" type="ordered locus">TREAZ_0198</name>
</gene>
<dbReference type="InParanoid" id="F5YET0"/>
<evidence type="ECO:0000313" key="10">
    <source>
        <dbReference type="Proteomes" id="UP000009222"/>
    </source>
</evidence>
<organism evidence="9 10">
    <name type="scientific">Leadbettera azotonutricia (strain ATCC BAA-888 / DSM 13862 / ZAS-9)</name>
    <name type="common">Treponema azotonutricium</name>
    <dbReference type="NCBI Taxonomy" id="545695"/>
    <lineage>
        <taxon>Bacteria</taxon>
        <taxon>Pseudomonadati</taxon>
        <taxon>Spirochaetota</taxon>
        <taxon>Spirochaetia</taxon>
        <taxon>Spirochaetales</taxon>
        <taxon>Breznakiellaceae</taxon>
        <taxon>Leadbettera</taxon>
    </lineage>
</organism>
<evidence type="ECO:0000259" key="8">
    <source>
        <dbReference type="PROSITE" id="PS50928"/>
    </source>
</evidence>
<dbReference type="InterPro" id="IPR050809">
    <property type="entry name" value="UgpAE/MalFG_permease"/>
</dbReference>
<feature type="transmembrane region" description="Helical" evidence="7">
    <location>
        <begin position="237"/>
        <end position="257"/>
    </location>
</feature>
<keyword evidence="6 7" id="KW-0472">Membrane</keyword>
<keyword evidence="2 7" id="KW-0813">Transport</keyword>
<evidence type="ECO:0000256" key="1">
    <source>
        <dbReference type="ARBA" id="ARBA00004651"/>
    </source>
</evidence>
<feature type="transmembrane region" description="Helical" evidence="7">
    <location>
        <begin position="37"/>
        <end position="56"/>
    </location>
</feature>
<dbReference type="AlphaFoldDB" id="F5YET0"/>
<proteinExistence type="inferred from homology"/>
<sequence length="326" mass="36796">MNYPFIKEYFVNKTFPFLTNNDIIPGLGVEVKKQNDWQLWVLLLPALLYFFVFCYLPMYGIQIAFRDYKAVFGILGSKWVGLKNFSDFFSTYYFARLLGNTFLLNIFGLLWGFPIPIILAISLNQIEHPLYKKLVQTSIYIPHFISTVVMVGMLYLFLSPSNGIFNKFIGMAGGAPIYFMAEPGWFRTLFIGSDIWQHAGWSTILYIATLTGIDPELYEAATVDGATKGQKIWHIDIPHLMPIAVMMLILSCGSLLISNTDKALLMKTAANSARSDIIGVYVYEMGLGKAQFSYTAAIGLFTNVINFITIMIVNSVSKKLNETSLF</sequence>
<dbReference type="HOGENOM" id="CLU_016047_0_1_12"/>
<evidence type="ECO:0000256" key="3">
    <source>
        <dbReference type="ARBA" id="ARBA00022475"/>
    </source>
</evidence>
<feature type="transmembrane region" description="Helical" evidence="7">
    <location>
        <begin position="138"/>
        <end position="158"/>
    </location>
</feature>
<dbReference type="PANTHER" id="PTHR43227:SF11">
    <property type="entry name" value="BLL4140 PROTEIN"/>
    <property type="match status" value="1"/>
</dbReference>
<evidence type="ECO:0000256" key="4">
    <source>
        <dbReference type="ARBA" id="ARBA00022692"/>
    </source>
</evidence>
<dbReference type="GO" id="GO:0055085">
    <property type="term" value="P:transmembrane transport"/>
    <property type="evidence" value="ECO:0007669"/>
    <property type="project" value="InterPro"/>
</dbReference>
<keyword evidence="3" id="KW-1003">Cell membrane</keyword>
<dbReference type="OrthoDB" id="368362at2"/>
<dbReference type="Gene3D" id="1.10.3720.10">
    <property type="entry name" value="MetI-like"/>
    <property type="match status" value="1"/>
</dbReference>
<dbReference type="Pfam" id="PF00528">
    <property type="entry name" value="BPD_transp_1"/>
    <property type="match status" value="1"/>
</dbReference>
<feature type="domain" description="ABC transmembrane type-1" evidence="8">
    <location>
        <begin position="98"/>
        <end position="313"/>
    </location>
</feature>
<keyword evidence="4 7" id="KW-0812">Transmembrane</keyword>
<dbReference type="STRING" id="545695.TREAZ_0198"/>
<keyword evidence="5 7" id="KW-1133">Transmembrane helix</keyword>
<dbReference type="eggNOG" id="COG4209">
    <property type="taxonomic scope" value="Bacteria"/>
</dbReference>
<reference evidence="9 10" key="2">
    <citation type="journal article" date="2011" name="ISME J.">
        <title>RNA-seq reveals cooperative metabolic interactions between two termite-gut spirochete species in co-culture.</title>
        <authorList>
            <person name="Rosenthal A.Z."/>
            <person name="Matson E.G."/>
            <person name="Eldar A."/>
            <person name="Leadbetter J.R."/>
        </authorList>
    </citation>
    <scope>NUCLEOTIDE SEQUENCE [LARGE SCALE GENOMIC DNA]</scope>
    <source>
        <strain evidence="10">ATCC BAA-888 / DSM 13862 / ZAS-9</strain>
    </source>
</reference>
<dbReference type="FunCoup" id="F5YET0">
    <property type="interactions" value="19"/>
</dbReference>
<evidence type="ECO:0000313" key="9">
    <source>
        <dbReference type="EMBL" id="AEF82530.1"/>
    </source>
</evidence>
<dbReference type="SUPFAM" id="SSF161098">
    <property type="entry name" value="MetI-like"/>
    <property type="match status" value="1"/>
</dbReference>